<sequence>MSRRTSVDIAEAQRSTYEAVLRLKDAPFIAERPAYFSPAAAAQDESNTQGAFAPFAQILLPLEYTNWIEESAAHVTSCYLGDWSSLHKVVVRGREALDFLAWLGIRDLSRFAHGQIKHHVQLDQSGWVASEGILCRLDEEEFLYTAGSGDWLIWQLSQGSWDAEIQDVSPDRFIFGIQGPAALDTLEKLTGEDLRDIAFSRSRMSRIAGVPVRVLRTGISGELGYELHGPAGHASEIWSATVESGGRFGIRQLGLRSQPVQHIEAGIATNGLDYLPASILTPGAPRQFRRGTPGGSFVPENGITDYFRKPGELGWGFRKGVPDRDFQGRDALAADAAEGEPRRTLVGLRWHSEDVAGILTAHLGEGELPDPMEVPRGRGPAFDQVLVGGQRVGVSTGRTVSVNLRATISLCVIDDDHATPGSEVVVLWGRPGTAQREVRATVSALPFKPDRRRTDVSAL</sequence>
<name>A0ABV9AYE4_9ACTN</name>
<comment type="caution">
    <text evidence="2">The sequence shown here is derived from an EMBL/GenBank/DDBJ whole genome shotgun (WGS) entry which is preliminary data.</text>
</comment>
<dbReference type="EMBL" id="JBHSFK010000023">
    <property type="protein sequence ID" value="MFC4504031.1"/>
    <property type="molecule type" value="Genomic_DNA"/>
</dbReference>
<evidence type="ECO:0000259" key="1">
    <source>
        <dbReference type="Pfam" id="PF01571"/>
    </source>
</evidence>
<dbReference type="Pfam" id="PF01571">
    <property type="entry name" value="GCV_T"/>
    <property type="match status" value="1"/>
</dbReference>
<dbReference type="Proteomes" id="UP001595839">
    <property type="component" value="Unassembled WGS sequence"/>
</dbReference>
<evidence type="ECO:0000313" key="3">
    <source>
        <dbReference type="Proteomes" id="UP001595839"/>
    </source>
</evidence>
<evidence type="ECO:0000313" key="2">
    <source>
        <dbReference type="EMBL" id="MFC4504031.1"/>
    </source>
</evidence>
<dbReference type="Gene3D" id="3.30.1360.120">
    <property type="entry name" value="Probable tRNA modification gtpase trme, domain 1"/>
    <property type="match status" value="1"/>
</dbReference>
<dbReference type="GO" id="GO:0016740">
    <property type="term" value="F:transferase activity"/>
    <property type="evidence" value="ECO:0007669"/>
    <property type="project" value="UniProtKB-KW"/>
</dbReference>
<feature type="domain" description="GCVT N-terminal" evidence="1">
    <location>
        <begin position="48"/>
        <end position="273"/>
    </location>
</feature>
<protein>
    <submittedName>
        <fullName evidence="2">Aminomethyl transferase family protein</fullName>
    </submittedName>
</protein>
<accession>A0ABV9AYE4</accession>
<dbReference type="SUPFAM" id="SSF101790">
    <property type="entry name" value="Aminomethyltransferase beta-barrel domain"/>
    <property type="match status" value="1"/>
</dbReference>
<dbReference type="InterPro" id="IPR027266">
    <property type="entry name" value="TrmE/GcvT-like"/>
</dbReference>
<dbReference type="PIRSF" id="PIRSF006487">
    <property type="entry name" value="GcvT"/>
    <property type="match status" value="1"/>
</dbReference>
<dbReference type="PANTHER" id="PTHR43757">
    <property type="entry name" value="AMINOMETHYLTRANSFERASE"/>
    <property type="match status" value="1"/>
</dbReference>
<dbReference type="InterPro" id="IPR029043">
    <property type="entry name" value="GcvT/YgfZ_C"/>
</dbReference>
<dbReference type="InterPro" id="IPR006222">
    <property type="entry name" value="GCVT_N"/>
</dbReference>
<dbReference type="SUPFAM" id="SSF103025">
    <property type="entry name" value="Folate-binding domain"/>
    <property type="match status" value="1"/>
</dbReference>
<keyword evidence="3" id="KW-1185">Reference proteome</keyword>
<dbReference type="RefSeq" id="WP_381176107.1">
    <property type="nucleotide sequence ID" value="NZ_JBHSFK010000023.1"/>
</dbReference>
<dbReference type="InterPro" id="IPR028896">
    <property type="entry name" value="GcvT/YgfZ/DmdA"/>
</dbReference>
<reference evidence="3" key="1">
    <citation type="journal article" date="2019" name="Int. J. Syst. Evol. Microbiol.">
        <title>The Global Catalogue of Microorganisms (GCM) 10K type strain sequencing project: providing services to taxonomists for standard genome sequencing and annotation.</title>
        <authorList>
            <consortium name="The Broad Institute Genomics Platform"/>
            <consortium name="The Broad Institute Genome Sequencing Center for Infectious Disease"/>
            <person name="Wu L."/>
            <person name="Ma J."/>
        </authorList>
    </citation>
    <scope>NUCLEOTIDE SEQUENCE [LARGE SCALE GENOMIC DNA]</scope>
    <source>
        <strain evidence="3">CGMCC 4.7177</strain>
    </source>
</reference>
<proteinExistence type="predicted"/>
<organism evidence="2 3">
    <name type="scientific">Streptomyces vulcanius</name>
    <dbReference type="NCBI Taxonomy" id="1441876"/>
    <lineage>
        <taxon>Bacteria</taxon>
        <taxon>Bacillati</taxon>
        <taxon>Actinomycetota</taxon>
        <taxon>Actinomycetes</taxon>
        <taxon>Kitasatosporales</taxon>
        <taxon>Streptomycetaceae</taxon>
        <taxon>Streptomyces</taxon>
    </lineage>
</organism>
<keyword evidence="2" id="KW-0808">Transferase</keyword>
<dbReference type="PANTHER" id="PTHR43757:SF2">
    <property type="entry name" value="AMINOMETHYLTRANSFERASE, MITOCHONDRIAL"/>
    <property type="match status" value="1"/>
</dbReference>
<gene>
    <name evidence="2" type="ORF">ACFPIH_31720</name>
</gene>